<dbReference type="AlphaFoldDB" id="A0A0B6ZR66"/>
<proteinExistence type="predicted"/>
<dbReference type="EMBL" id="HACG01023456">
    <property type="protein sequence ID" value="CEK70321.1"/>
    <property type="molecule type" value="Transcribed_RNA"/>
</dbReference>
<accession>A0A0B6ZR66</accession>
<name>A0A0B6ZR66_9EUPU</name>
<protein>
    <submittedName>
        <fullName evidence="2">Uncharacterized protein</fullName>
    </submittedName>
</protein>
<gene>
    <name evidence="2" type="primary">ORF73656</name>
</gene>
<sequence>MGIKGLSSNRRRSLKCRKSTKWQRTLKAEKKKQLPAESVSIENVHLFSKEKLKNKLRNPKNNIKISGKKLRRLTKRLGHSLKEKSLMDVEVTDTRPVPRKAQTPQDAVMTETDTSTVPTGISLPVQLAPTSSKKKKRGKKSTKNDTSKGEKQDEQLFENDDGWEDVDMEANGV</sequence>
<feature type="region of interest" description="Disordered" evidence="1">
    <location>
        <begin position="90"/>
        <end position="173"/>
    </location>
</feature>
<evidence type="ECO:0000313" key="2">
    <source>
        <dbReference type="EMBL" id="CEK70321.1"/>
    </source>
</evidence>
<evidence type="ECO:0000256" key="1">
    <source>
        <dbReference type="SAM" id="MobiDB-lite"/>
    </source>
</evidence>
<feature type="compositionally biased region" description="Basic and acidic residues" evidence="1">
    <location>
        <begin position="142"/>
        <end position="154"/>
    </location>
</feature>
<reference evidence="2" key="1">
    <citation type="submission" date="2014-12" db="EMBL/GenBank/DDBJ databases">
        <title>Insight into the proteome of Arion vulgaris.</title>
        <authorList>
            <person name="Aradska J."/>
            <person name="Bulat T."/>
            <person name="Smidak R."/>
            <person name="Sarate P."/>
            <person name="Gangsoo J."/>
            <person name="Sialana F."/>
            <person name="Bilban M."/>
            <person name="Lubec G."/>
        </authorList>
    </citation>
    <scope>NUCLEOTIDE SEQUENCE</scope>
    <source>
        <tissue evidence="2">Skin</tissue>
    </source>
</reference>
<organism evidence="2">
    <name type="scientific">Arion vulgaris</name>
    <dbReference type="NCBI Taxonomy" id="1028688"/>
    <lineage>
        <taxon>Eukaryota</taxon>
        <taxon>Metazoa</taxon>
        <taxon>Spiralia</taxon>
        <taxon>Lophotrochozoa</taxon>
        <taxon>Mollusca</taxon>
        <taxon>Gastropoda</taxon>
        <taxon>Heterobranchia</taxon>
        <taxon>Euthyneura</taxon>
        <taxon>Panpulmonata</taxon>
        <taxon>Eupulmonata</taxon>
        <taxon>Stylommatophora</taxon>
        <taxon>Helicina</taxon>
        <taxon>Arionoidea</taxon>
        <taxon>Arionidae</taxon>
        <taxon>Arion</taxon>
    </lineage>
</organism>
<feature type="compositionally biased region" description="Acidic residues" evidence="1">
    <location>
        <begin position="155"/>
        <end position="173"/>
    </location>
</feature>
<feature type="region of interest" description="Disordered" evidence="1">
    <location>
        <begin position="1"/>
        <end position="29"/>
    </location>
</feature>
<feature type="compositionally biased region" description="Basic residues" evidence="1">
    <location>
        <begin position="9"/>
        <end position="21"/>
    </location>
</feature>
<feature type="compositionally biased region" description="Basic residues" evidence="1">
    <location>
        <begin position="132"/>
        <end position="141"/>
    </location>
</feature>